<dbReference type="Gene3D" id="2.40.170.20">
    <property type="entry name" value="TonB-dependent receptor, beta-barrel domain"/>
    <property type="match status" value="1"/>
</dbReference>
<protein>
    <submittedName>
        <fullName evidence="12">Outer membrane receptor protein</fullName>
    </submittedName>
</protein>
<keyword evidence="7 8" id="KW-0998">Cell outer membrane</keyword>
<keyword evidence="13" id="KW-1185">Reference proteome</keyword>
<keyword evidence="12" id="KW-0675">Receptor</keyword>
<dbReference type="Proteomes" id="UP000007394">
    <property type="component" value="Chromosome"/>
</dbReference>
<dbReference type="EMBL" id="CP003418">
    <property type="protein sequence ID" value="AFH48830.1"/>
    <property type="molecule type" value="Genomic_DNA"/>
</dbReference>
<evidence type="ECO:0000256" key="9">
    <source>
        <dbReference type="RuleBase" id="RU003357"/>
    </source>
</evidence>
<dbReference type="Pfam" id="PF07715">
    <property type="entry name" value="Plug"/>
    <property type="match status" value="1"/>
</dbReference>
<dbReference type="InterPro" id="IPR037066">
    <property type="entry name" value="Plug_dom_sf"/>
</dbReference>
<dbReference type="eggNOG" id="COG4771">
    <property type="taxonomic scope" value="Bacteria"/>
</dbReference>
<dbReference type="GO" id="GO:0009279">
    <property type="term" value="C:cell outer membrane"/>
    <property type="evidence" value="ECO:0007669"/>
    <property type="project" value="UniProtKB-SubCell"/>
</dbReference>
<dbReference type="InterPro" id="IPR036942">
    <property type="entry name" value="Beta-barrel_TonB_sf"/>
</dbReference>
<dbReference type="Pfam" id="PF13715">
    <property type="entry name" value="CarbopepD_reg_2"/>
    <property type="match status" value="1"/>
</dbReference>
<comment type="similarity">
    <text evidence="8 9">Belongs to the TonB-dependent receptor family.</text>
</comment>
<dbReference type="RefSeq" id="WP_014559985.1">
    <property type="nucleotide sequence ID" value="NC_017464.1"/>
</dbReference>
<dbReference type="InterPro" id="IPR000531">
    <property type="entry name" value="Beta-barrel_TonB"/>
</dbReference>
<dbReference type="Pfam" id="PF00593">
    <property type="entry name" value="TonB_dep_Rec_b-barrel"/>
    <property type="match status" value="1"/>
</dbReference>
<dbReference type="SUPFAM" id="SSF49464">
    <property type="entry name" value="Carboxypeptidase regulatory domain-like"/>
    <property type="match status" value="1"/>
</dbReference>
<evidence type="ECO:0000256" key="3">
    <source>
        <dbReference type="ARBA" id="ARBA00022452"/>
    </source>
</evidence>
<gene>
    <name evidence="12" type="ordered locus">IALB_1119</name>
</gene>
<proteinExistence type="inferred from homology"/>
<keyword evidence="2 8" id="KW-0813">Transport</keyword>
<dbReference type="STRING" id="945713.IALB_1119"/>
<evidence type="ECO:0000256" key="7">
    <source>
        <dbReference type="ARBA" id="ARBA00023237"/>
    </source>
</evidence>
<keyword evidence="5 9" id="KW-0798">TonB box</keyword>
<name>I0AIM3_IGNAJ</name>
<accession>I0AIM3</accession>
<evidence type="ECO:0000256" key="1">
    <source>
        <dbReference type="ARBA" id="ARBA00004571"/>
    </source>
</evidence>
<evidence type="ECO:0000259" key="10">
    <source>
        <dbReference type="Pfam" id="PF00593"/>
    </source>
</evidence>
<keyword evidence="3 8" id="KW-1134">Transmembrane beta strand</keyword>
<evidence type="ECO:0000256" key="2">
    <source>
        <dbReference type="ARBA" id="ARBA00022448"/>
    </source>
</evidence>
<organism evidence="12 13">
    <name type="scientific">Ignavibacterium album (strain DSM 19864 / JCM 16511 / NBRC 101810 / Mat9-16)</name>
    <dbReference type="NCBI Taxonomy" id="945713"/>
    <lineage>
        <taxon>Bacteria</taxon>
        <taxon>Pseudomonadati</taxon>
        <taxon>Ignavibacteriota</taxon>
        <taxon>Ignavibacteria</taxon>
        <taxon>Ignavibacteriales</taxon>
        <taxon>Ignavibacteriaceae</taxon>
        <taxon>Ignavibacterium</taxon>
    </lineage>
</organism>
<dbReference type="AlphaFoldDB" id="I0AIM3"/>
<dbReference type="GO" id="GO:0015344">
    <property type="term" value="F:siderophore uptake transmembrane transporter activity"/>
    <property type="evidence" value="ECO:0007669"/>
    <property type="project" value="TreeGrafter"/>
</dbReference>
<comment type="subcellular location">
    <subcellularLocation>
        <location evidence="1 8">Cell outer membrane</location>
        <topology evidence="1 8">Multi-pass membrane protein</topology>
    </subcellularLocation>
</comment>
<dbReference type="PANTHER" id="PTHR30069:SF40">
    <property type="entry name" value="TONB-DEPENDENT RECEPTOR NMB0964-RELATED"/>
    <property type="match status" value="1"/>
</dbReference>
<evidence type="ECO:0000313" key="13">
    <source>
        <dbReference type="Proteomes" id="UP000007394"/>
    </source>
</evidence>
<dbReference type="SUPFAM" id="SSF56935">
    <property type="entry name" value="Porins"/>
    <property type="match status" value="1"/>
</dbReference>
<dbReference type="KEGG" id="ial:IALB_1119"/>
<dbReference type="PATRIC" id="fig|945713.3.peg.1123"/>
<evidence type="ECO:0000256" key="5">
    <source>
        <dbReference type="ARBA" id="ARBA00023077"/>
    </source>
</evidence>
<evidence type="ECO:0000259" key="11">
    <source>
        <dbReference type="Pfam" id="PF07715"/>
    </source>
</evidence>
<feature type="domain" description="TonB-dependent receptor plug" evidence="11">
    <location>
        <begin position="130"/>
        <end position="232"/>
    </location>
</feature>
<evidence type="ECO:0000313" key="12">
    <source>
        <dbReference type="EMBL" id="AFH48830.1"/>
    </source>
</evidence>
<dbReference type="InterPro" id="IPR039426">
    <property type="entry name" value="TonB-dep_rcpt-like"/>
</dbReference>
<keyword evidence="4 8" id="KW-0812">Transmembrane</keyword>
<dbReference type="InterPro" id="IPR008969">
    <property type="entry name" value="CarboxyPept-like_regulatory"/>
</dbReference>
<reference evidence="12 13" key="1">
    <citation type="journal article" date="2012" name="Front. Microbiol.">
        <title>Complete genome of Ignavibacterium album, a metabolically versatile, flagellated, facultative anaerobe from the phylum Chlorobi.</title>
        <authorList>
            <person name="Liu Z."/>
            <person name="Frigaard N.-U."/>
            <person name="Vogl K."/>
            <person name="Iino T."/>
            <person name="Ohkuma M."/>
            <person name="Overmann J."/>
            <person name="Bryant D.A."/>
        </authorList>
    </citation>
    <scope>NUCLEOTIDE SEQUENCE [LARGE SCALE GENOMIC DNA]</scope>
    <source>
        <strain evidence="13">DSM 19864 / JCM 16511 / NBRC 101810 / Mat9-16</strain>
    </source>
</reference>
<dbReference type="OrthoDB" id="9795928at2"/>
<dbReference type="GO" id="GO:0044718">
    <property type="term" value="P:siderophore transmembrane transport"/>
    <property type="evidence" value="ECO:0007669"/>
    <property type="project" value="TreeGrafter"/>
</dbReference>
<dbReference type="InterPro" id="IPR012910">
    <property type="entry name" value="Plug_dom"/>
</dbReference>
<dbReference type="PANTHER" id="PTHR30069">
    <property type="entry name" value="TONB-DEPENDENT OUTER MEMBRANE RECEPTOR"/>
    <property type="match status" value="1"/>
</dbReference>
<evidence type="ECO:0000256" key="6">
    <source>
        <dbReference type="ARBA" id="ARBA00023136"/>
    </source>
</evidence>
<dbReference type="PROSITE" id="PS52016">
    <property type="entry name" value="TONB_DEPENDENT_REC_3"/>
    <property type="match status" value="1"/>
</dbReference>
<sequence>MSIIKLNRLFMPILLIFIFTTSNINAENFNGAIKGKVFSEDNTPLYGAHIALPSINRGAVTDGNGEFVITNLPNVNLRVVISYIGYESQILNIDLENNQIIELNVHLKPTTFNTEPVVVTGNPYAVNPLNSPQDVSTLSGREKLRSESSSLGKTLENMPGIYNLSAGSVAGKPVIRGHTGERVLILSDGVAQEYQQYGERHSPNIDAFSYDRIEVIKGAASLLYGSDAMGGAVNLIPHPFHFASDSGFDLNGDLNSGYFSNNNEYMIGLKFDGSSELFSLNGNIIKRKADNFHTPDVAPYSITQKRGDPKFTGKIPNTNFEQINGSLGLGYLSPIGIFTFQYDHFKNENNFLLPTGLPIGVGLENQIVNIKWNLPFENFIVKPKFSYQKNHRQATREGLSYTFLPDSAAVDLILNVYTARVEVENVNLFNISGTIGTEIKFYDHNNVGRVPLQPTGSFTNYAIFIFEEWQKNKLTLNIGGRFDYRDQIFYGTTTNPLLPKDDRRSYSSFSGSFGAAYKLNDQLTLTGDINRGFRTPSFFNLYVYGYHGGVFAFQIGNPNLKNETSLDFSSSLRFRNNIFNTHLTVFHNIIYNYIFLYDAPEHPLAPTPKPAFIFAQDQADARMTGLELAIDANLFDWLQLSGSYSKIKSEFTSGPWSKGGLPLMPPDRIMLSAKFLLPDLSIIKSPYFLIDGKFVSSKKAAGIYEPFGQFDDGIGPDIAFGVCSTDKYSLLDLGVGFNIYLYKQPISVDVSITNVTNEVYRDFLDTYKGYALSPGRSVNLKLNVPFVF</sequence>
<dbReference type="Gene3D" id="2.60.40.1120">
    <property type="entry name" value="Carboxypeptidase-like, regulatory domain"/>
    <property type="match status" value="1"/>
</dbReference>
<evidence type="ECO:0000256" key="8">
    <source>
        <dbReference type="PROSITE-ProRule" id="PRU01360"/>
    </source>
</evidence>
<keyword evidence="6 8" id="KW-0472">Membrane</keyword>
<feature type="domain" description="TonB-dependent receptor-like beta-barrel" evidence="10">
    <location>
        <begin position="360"/>
        <end position="755"/>
    </location>
</feature>
<dbReference type="Gene3D" id="2.170.130.10">
    <property type="entry name" value="TonB-dependent receptor, plug domain"/>
    <property type="match status" value="1"/>
</dbReference>
<dbReference type="HOGENOM" id="CLU_008287_10_0_10"/>
<evidence type="ECO:0000256" key="4">
    <source>
        <dbReference type="ARBA" id="ARBA00022692"/>
    </source>
</evidence>